<comment type="caution">
    <text evidence="1">The sequence shown here is derived from an EMBL/GenBank/DDBJ whole genome shotgun (WGS) entry which is preliminary data.</text>
</comment>
<sequence length="50" mass="6066">MRKMVKHLLKKFKYPPVEYDKICILQYVKESLENHSKKCSKQKRNTVILT</sequence>
<dbReference type="Proteomes" id="UP000005945">
    <property type="component" value="Unassembled WGS sequence"/>
</dbReference>
<reference evidence="1 2" key="1">
    <citation type="submission" date="2007-09" db="EMBL/GenBank/DDBJ databases">
        <title>Draft genome sequence of Faecalibacterium prausnitzii M21/2.</title>
        <authorList>
            <person name="Sudarsanam P."/>
            <person name="Ley R."/>
            <person name="Guruge J."/>
            <person name="Turnbaugh P.J."/>
            <person name="Mahowald M."/>
            <person name="Liep D."/>
            <person name="Gordon J."/>
        </authorList>
    </citation>
    <scope>NUCLEOTIDE SEQUENCE [LARGE SCALE GENOMIC DNA]</scope>
    <source>
        <strain evidence="1 2">M21/2</strain>
    </source>
</reference>
<accession>A8SGG9</accession>
<name>A8SGG9_9FIRM</name>
<proteinExistence type="predicted"/>
<organism evidence="1 2">
    <name type="scientific">Faecalibacterium prausnitzii M21/2</name>
    <dbReference type="NCBI Taxonomy" id="411485"/>
    <lineage>
        <taxon>Bacteria</taxon>
        <taxon>Bacillati</taxon>
        <taxon>Bacillota</taxon>
        <taxon>Clostridia</taxon>
        <taxon>Eubacteriales</taxon>
        <taxon>Oscillospiraceae</taxon>
        <taxon>Faecalibacterium</taxon>
    </lineage>
</organism>
<dbReference type="EMBL" id="ABED02000029">
    <property type="protein sequence ID" value="EDP20268.1"/>
    <property type="molecule type" value="Genomic_DNA"/>
</dbReference>
<reference evidence="1 2" key="2">
    <citation type="submission" date="2007-09" db="EMBL/GenBank/DDBJ databases">
        <authorList>
            <person name="Fulton L."/>
            <person name="Clifton S."/>
            <person name="Fulton B."/>
            <person name="Xu J."/>
            <person name="Minx P."/>
            <person name="Pepin K.H."/>
            <person name="Johnson M."/>
            <person name="Thiruvilangam P."/>
            <person name="Bhonagiri V."/>
            <person name="Nash W.E."/>
            <person name="Mardis E.R."/>
            <person name="Wilson R.K."/>
        </authorList>
    </citation>
    <scope>NUCLEOTIDE SEQUENCE [LARGE SCALE GENOMIC DNA]</scope>
    <source>
        <strain evidence="1 2">M21/2</strain>
    </source>
</reference>
<gene>
    <name evidence="1" type="ORF">FAEPRAM212_03061</name>
</gene>
<evidence type="ECO:0000313" key="1">
    <source>
        <dbReference type="EMBL" id="EDP20268.1"/>
    </source>
</evidence>
<dbReference type="AlphaFoldDB" id="A8SGG9"/>
<protein>
    <submittedName>
        <fullName evidence="1">Uncharacterized protein</fullName>
    </submittedName>
</protein>
<evidence type="ECO:0000313" key="2">
    <source>
        <dbReference type="Proteomes" id="UP000005945"/>
    </source>
</evidence>
<dbReference type="HOGENOM" id="CLU_3118045_0_0_9"/>